<dbReference type="PROSITE" id="PS50109">
    <property type="entry name" value="HIS_KIN"/>
    <property type="match status" value="1"/>
</dbReference>
<comment type="caution">
    <text evidence="9">The sequence shown here is derived from an EMBL/GenBank/DDBJ whole genome shotgun (WGS) entry which is preliminary data.</text>
</comment>
<proteinExistence type="predicted"/>
<accession>A0ABD5VQJ9</accession>
<dbReference type="InterPro" id="IPR003594">
    <property type="entry name" value="HATPase_dom"/>
</dbReference>
<dbReference type="InterPro" id="IPR005467">
    <property type="entry name" value="His_kinase_dom"/>
</dbReference>
<evidence type="ECO:0000256" key="4">
    <source>
        <dbReference type="ARBA" id="ARBA00022741"/>
    </source>
</evidence>
<comment type="catalytic activity">
    <reaction evidence="1">
        <text>ATP + protein L-histidine = ADP + protein N-phospho-L-histidine.</text>
        <dbReference type="EC" id="2.7.13.3"/>
    </reaction>
</comment>
<keyword evidence="3" id="KW-0808">Transferase</keyword>
<dbReference type="InterPro" id="IPR004358">
    <property type="entry name" value="Sig_transdc_His_kin-like_C"/>
</dbReference>
<evidence type="ECO:0000259" key="8">
    <source>
        <dbReference type="PROSITE" id="PS50109"/>
    </source>
</evidence>
<evidence type="ECO:0000256" key="1">
    <source>
        <dbReference type="ARBA" id="ARBA00000085"/>
    </source>
</evidence>
<evidence type="ECO:0000256" key="7">
    <source>
        <dbReference type="SAM" id="Coils"/>
    </source>
</evidence>
<dbReference type="GO" id="GO:0004673">
    <property type="term" value="F:protein histidine kinase activity"/>
    <property type="evidence" value="ECO:0007669"/>
    <property type="project" value="UniProtKB-EC"/>
</dbReference>
<evidence type="ECO:0000256" key="5">
    <source>
        <dbReference type="ARBA" id="ARBA00022777"/>
    </source>
</evidence>
<evidence type="ECO:0000256" key="6">
    <source>
        <dbReference type="ARBA" id="ARBA00022840"/>
    </source>
</evidence>
<dbReference type="CDD" id="cd00075">
    <property type="entry name" value="HATPase"/>
    <property type="match status" value="1"/>
</dbReference>
<keyword evidence="5" id="KW-0418">Kinase</keyword>
<keyword evidence="10" id="KW-1185">Reference proteome</keyword>
<dbReference type="Pfam" id="PF02518">
    <property type="entry name" value="HATPase_c"/>
    <property type="match status" value="1"/>
</dbReference>
<dbReference type="PANTHER" id="PTHR44936:SF10">
    <property type="entry name" value="SENSOR PROTEIN RSTB"/>
    <property type="match status" value="1"/>
</dbReference>
<dbReference type="Proteomes" id="UP001596395">
    <property type="component" value="Unassembled WGS sequence"/>
</dbReference>
<sequence length="351" mass="37845">MTGPARVLSAFHDSLEDAVYVFDEADELVDANARVGEVSGLPTADLLGVTHQSLLDEYGADGSTNAGRDAYREVADGRASTARAEFELRNVDGDPVPVDVRYARHDGYVVAILRNLTDAREREARLESLNDQLEVLNRVLRHDIRNDMNVVQGWLGELEATVDDDALRNVEEAVAHTIELTREARDLAEVLTEGGEMPVEPIALDRVLHQQVEKTRTKYPDASVVVDGAVPSVHVVANEMLSSVFDNLLGNAIVHSDRETPTVTLSVHQPGTEGDDGECVVVRVADDGPGIPDSMQDSLFGRGEKGVDSPGTGMGLYLVDQLVTGYGGDVEVEPNDPRGAVFVVTIPVADT</sequence>
<dbReference type="PRINTS" id="PR00344">
    <property type="entry name" value="BCTRLSENSOR"/>
</dbReference>
<dbReference type="PANTHER" id="PTHR44936">
    <property type="entry name" value="SENSOR PROTEIN CREC"/>
    <property type="match status" value="1"/>
</dbReference>
<dbReference type="SUPFAM" id="SSF55785">
    <property type="entry name" value="PYP-like sensor domain (PAS domain)"/>
    <property type="match status" value="1"/>
</dbReference>
<keyword evidence="6 9" id="KW-0067">ATP-binding</keyword>
<dbReference type="SMART" id="SM00387">
    <property type="entry name" value="HATPase_c"/>
    <property type="match status" value="1"/>
</dbReference>
<dbReference type="RefSeq" id="WP_336352048.1">
    <property type="nucleotide sequence ID" value="NZ_JAZAQL010000005.1"/>
</dbReference>
<dbReference type="InterPro" id="IPR000014">
    <property type="entry name" value="PAS"/>
</dbReference>
<dbReference type="InterPro" id="IPR050980">
    <property type="entry name" value="2C_sensor_his_kinase"/>
</dbReference>
<evidence type="ECO:0000313" key="9">
    <source>
        <dbReference type="EMBL" id="MFC6955111.1"/>
    </source>
</evidence>
<dbReference type="Gene3D" id="3.30.450.20">
    <property type="entry name" value="PAS domain"/>
    <property type="match status" value="1"/>
</dbReference>
<dbReference type="AlphaFoldDB" id="A0ABD5VQJ9"/>
<gene>
    <name evidence="9" type="ORF">ACFQGB_19790</name>
</gene>
<feature type="coiled-coil region" evidence="7">
    <location>
        <begin position="116"/>
        <end position="146"/>
    </location>
</feature>
<evidence type="ECO:0000256" key="3">
    <source>
        <dbReference type="ARBA" id="ARBA00022679"/>
    </source>
</evidence>
<dbReference type="InterPro" id="IPR013656">
    <property type="entry name" value="PAS_4"/>
</dbReference>
<dbReference type="InterPro" id="IPR036890">
    <property type="entry name" value="HATPase_C_sf"/>
</dbReference>
<dbReference type="EMBL" id="JBHSXN010000005">
    <property type="protein sequence ID" value="MFC6955111.1"/>
    <property type="molecule type" value="Genomic_DNA"/>
</dbReference>
<dbReference type="InterPro" id="IPR035965">
    <property type="entry name" value="PAS-like_dom_sf"/>
</dbReference>
<dbReference type="Pfam" id="PF08448">
    <property type="entry name" value="PAS_4"/>
    <property type="match status" value="1"/>
</dbReference>
<organism evidence="9 10">
    <name type="scientific">Halorubellus litoreus</name>
    <dbReference type="NCBI Taxonomy" id="755308"/>
    <lineage>
        <taxon>Archaea</taxon>
        <taxon>Methanobacteriati</taxon>
        <taxon>Methanobacteriota</taxon>
        <taxon>Stenosarchaea group</taxon>
        <taxon>Halobacteria</taxon>
        <taxon>Halobacteriales</taxon>
        <taxon>Halorubellaceae</taxon>
        <taxon>Halorubellus</taxon>
    </lineage>
</organism>
<dbReference type="SUPFAM" id="SSF55874">
    <property type="entry name" value="ATPase domain of HSP90 chaperone/DNA topoisomerase II/histidine kinase"/>
    <property type="match status" value="1"/>
</dbReference>
<dbReference type="EC" id="2.7.13.3" evidence="2"/>
<evidence type="ECO:0000313" key="10">
    <source>
        <dbReference type="Proteomes" id="UP001596395"/>
    </source>
</evidence>
<dbReference type="GO" id="GO:0005524">
    <property type="term" value="F:ATP binding"/>
    <property type="evidence" value="ECO:0007669"/>
    <property type="project" value="UniProtKB-KW"/>
</dbReference>
<dbReference type="Gene3D" id="3.30.565.10">
    <property type="entry name" value="Histidine kinase-like ATPase, C-terminal domain"/>
    <property type="match status" value="1"/>
</dbReference>
<feature type="domain" description="Histidine kinase" evidence="8">
    <location>
        <begin position="139"/>
        <end position="350"/>
    </location>
</feature>
<dbReference type="NCBIfam" id="TIGR00229">
    <property type="entry name" value="sensory_box"/>
    <property type="match status" value="1"/>
</dbReference>
<keyword evidence="4" id="KW-0547">Nucleotide-binding</keyword>
<keyword evidence="7" id="KW-0175">Coiled coil</keyword>
<evidence type="ECO:0000256" key="2">
    <source>
        <dbReference type="ARBA" id="ARBA00012438"/>
    </source>
</evidence>
<protein>
    <recommendedName>
        <fullName evidence="2">histidine kinase</fullName>
        <ecNumber evidence="2">2.7.13.3</ecNumber>
    </recommendedName>
</protein>
<name>A0ABD5VQJ9_9EURY</name>
<reference evidence="9 10" key="1">
    <citation type="journal article" date="2019" name="Int. J. Syst. Evol. Microbiol.">
        <title>The Global Catalogue of Microorganisms (GCM) 10K type strain sequencing project: providing services to taxonomists for standard genome sequencing and annotation.</title>
        <authorList>
            <consortium name="The Broad Institute Genomics Platform"/>
            <consortium name="The Broad Institute Genome Sequencing Center for Infectious Disease"/>
            <person name="Wu L."/>
            <person name="Ma J."/>
        </authorList>
    </citation>
    <scope>NUCLEOTIDE SEQUENCE [LARGE SCALE GENOMIC DNA]</scope>
    <source>
        <strain evidence="9 10">GX26</strain>
    </source>
</reference>